<dbReference type="OrthoDB" id="5428081at2759"/>
<gene>
    <name evidence="1" type="ORF">DDE83_007921</name>
</gene>
<dbReference type="EMBL" id="QGDH01000160">
    <property type="protein sequence ID" value="RAR04174.1"/>
    <property type="molecule type" value="Genomic_DNA"/>
</dbReference>
<sequence>MATLQSVRRWIMTGAVAAITMTGTIYGAGLKGQQEVKQQKRQILEATPEERIAQLEVTRADLVLKRNEMERKLTMFAEKKRAKELGENSER</sequence>
<name>A0A364MUS2_STELY</name>
<evidence type="ECO:0000313" key="1">
    <source>
        <dbReference type="EMBL" id="RAR04174.1"/>
    </source>
</evidence>
<dbReference type="Proteomes" id="UP000249619">
    <property type="component" value="Unassembled WGS sequence"/>
</dbReference>
<keyword evidence="2" id="KW-1185">Reference proteome</keyword>
<reference evidence="2" key="1">
    <citation type="submission" date="2018-05" db="EMBL/GenBank/DDBJ databases">
        <title>Draft genome sequence of Stemphylium lycopersici strain CIDEFI 213.</title>
        <authorList>
            <person name="Medina R."/>
            <person name="Franco M.E.E."/>
            <person name="Lucentini C.G."/>
            <person name="Saparrat M.C.N."/>
            <person name="Balatti P.A."/>
        </authorList>
    </citation>
    <scope>NUCLEOTIDE SEQUENCE [LARGE SCALE GENOMIC DNA]</scope>
    <source>
        <strain evidence="2">CIDEFI 213</strain>
    </source>
</reference>
<accession>A0A364MUS2</accession>
<evidence type="ECO:0000313" key="2">
    <source>
        <dbReference type="Proteomes" id="UP000249619"/>
    </source>
</evidence>
<dbReference type="AlphaFoldDB" id="A0A364MUS2"/>
<proteinExistence type="predicted"/>
<protein>
    <submittedName>
        <fullName evidence="1">Uncharacterized protein</fullName>
    </submittedName>
</protein>
<comment type="caution">
    <text evidence="1">The sequence shown here is derived from an EMBL/GenBank/DDBJ whole genome shotgun (WGS) entry which is preliminary data.</text>
</comment>
<organism evidence="1 2">
    <name type="scientific">Stemphylium lycopersici</name>
    <name type="common">Tomato gray leaf spot disease fungus</name>
    <name type="synonym">Thyrospora lycopersici</name>
    <dbReference type="NCBI Taxonomy" id="183478"/>
    <lineage>
        <taxon>Eukaryota</taxon>
        <taxon>Fungi</taxon>
        <taxon>Dikarya</taxon>
        <taxon>Ascomycota</taxon>
        <taxon>Pezizomycotina</taxon>
        <taxon>Dothideomycetes</taxon>
        <taxon>Pleosporomycetidae</taxon>
        <taxon>Pleosporales</taxon>
        <taxon>Pleosporineae</taxon>
        <taxon>Pleosporaceae</taxon>
        <taxon>Stemphylium</taxon>
    </lineage>
</organism>